<evidence type="ECO:0000313" key="2">
    <source>
        <dbReference type="EMBL" id="AWV98306.1"/>
    </source>
</evidence>
<proteinExistence type="predicted"/>
<dbReference type="OrthoDB" id="839202at2"/>
<dbReference type="Proteomes" id="UP000249873">
    <property type="component" value="Chromosome"/>
</dbReference>
<feature type="signal peptide" evidence="1">
    <location>
        <begin position="1"/>
        <end position="29"/>
    </location>
</feature>
<evidence type="ECO:0000256" key="1">
    <source>
        <dbReference type="SAM" id="SignalP"/>
    </source>
</evidence>
<reference evidence="2 3" key="1">
    <citation type="submission" date="2018-05" db="EMBL/GenBank/DDBJ databases">
        <title>Complete genome sequence of Arcticibacterium luteifluviistationis SM1504T, a cytophagaceae bacterium isolated from Arctic surface seawater.</title>
        <authorList>
            <person name="Li Y."/>
            <person name="Qin Q.-L."/>
        </authorList>
    </citation>
    <scope>NUCLEOTIDE SEQUENCE [LARGE SCALE GENOMIC DNA]</scope>
    <source>
        <strain evidence="2 3">SM1504</strain>
    </source>
</reference>
<keyword evidence="1" id="KW-0732">Signal</keyword>
<dbReference type="InterPro" id="IPR036322">
    <property type="entry name" value="WD40_repeat_dom_sf"/>
</dbReference>
<name>A0A2Z4GAR0_9BACT</name>
<dbReference type="EMBL" id="CP029480">
    <property type="protein sequence ID" value="AWV98306.1"/>
    <property type="molecule type" value="Genomic_DNA"/>
</dbReference>
<dbReference type="RefSeq" id="WP_111371473.1">
    <property type="nucleotide sequence ID" value="NZ_CP029480.1"/>
</dbReference>
<accession>A0A2Z4GAR0</accession>
<feature type="chain" id="PRO_5016347230" evidence="1">
    <location>
        <begin position="30"/>
        <end position="309"/>
    </location>
</feature>
<evidence type="ECO:0000313" key="3">
    <source>
        <dbReference type="Proteomes" id="UP000249873"/>
    </source>
</evidence>
<dbReference type="KEGG" id="als:DJ013_09035"/>
<dbReference type="AlphaFoldDB" id="A0A2Z4GAR0"/>
<sequence>MPKTLKFTQATLNLCLFICLLSKSISGFAQQVKNVPDAFAHISVTPKVFVLSNDIDVPTKNGHFQGVQVINSSGREKLLISGSSSSLAFVLQADLSTQKTEKLIALMDEPFRHAGGIQVSGDYLAVGIEDNIIKTRSKVRLYNYHNDNLAKALPNLNIDREGEAEQQTSGAVALLPLNSHYLMVVSNWDSRIWDFYAVNPEKQEQEILHSFTAPDNWAGYQSINLLRDENAIYAIGFYSKEHISYADLILISDRETYDPIMKKIASKAFNTTNGVDFGSAAGVQVDKEGNLHIWGTQNKASKGIAVNKF</sequence>
<keyword evidence="3" id="KW-1185">Reference proteome</keyword>
<organism evidence="2 3">
    <name type="scientific">Arcticibacterium luteifluviistationis</name>
    <dbReference type="NCBI Taxonomy" id="1784714"/>
    <lineage>
        <taxon>Bacteria</taxon>
        <taxon>Pseudomonadati</taxon>
        <taxon>Bacteroidota</taxon>
        <taxon>Cytophagia</taxon>
        <taxon>Cytophagales</taxon>
        <taxon>Leadbetterellaceae</taxon>
        <taxon>Arcticibacterium</taxon>
    </lineage>
</organism>
<dbReference type="SUPFAM" id="SSF50978">
    <property type="entry name" value="WD40 repeat-like"/>
    <property type="match status" value="1"/>
</dbReference>
<gene>
    <name evidence="2" type="ORF">DJ013_09035</name>
</gene>
<protein>
    <submittedName>
        <fullName evidence="2">Uncharacterized protein</fullName>
    </submittedName>
</protein>